<evidence type="ECO:0000256" key="5">
    <source>
        <dbReference type="ARBA" id="ARBA00018266"/>
    </source>
</evidence>
<reference evidence="15" key="1">
    <citation type="journal article" date="2019" name="Int. J. Syst. Evol. Microbiol.">
        <title>The Global Catalogue of Microorganisms (GCM) 10K type strain sequencing project: providing services to taxonomists for standard genome sequencing and annotation.</title>
        <authorList>
            <consortium name="The Broad Institute Genomics Platform"/>
            <consortium name="The Broad Institute Genome Sequencing Center for Infectious Disease"/>
            <person name="Wu L."/>
            <person name="Ma J."/>
        </authorList>
    </citation>
    <scope>NUCLEOTIDE SEQUENCE [LARGE SCALE GENOMIC DNA]</scope>
    <source>
        <strain evidence="15">KCTC 62164</strain>
    </source>
</reference>
<comment type="catalytic activity">
    <reaction evidence="11 12">
        <text>cytidine + H2O + H(+) = uridine + NH4(+)</text>
        <dbReference type="Rhea" id="RHEA:16069"/>
        <dbReference type="ChEBI" id="CHEBI:15377"/>
        <dbReference type="ChEBI" id="CHEBI:15378"/>
        <dbReference type="ChEBI" id="CHEBI:16704"/>
        <dbReference type="ChEBI" id="CHEBI:17562"/>
        <dbReference type="ChEBI" id="CHEBI:28938"/>
        <dbReference type="EC" id="3.5.4.5"/>
    </reaction>
</comment>
<dbReference type="InterPro" id="IPR002125">
    <property type="entry name" value="CMP_dCMP_dom"/>
</dbReference>
<keyword evidence="8 12" id="KW-0862">Zinc</keyword>
<dbReference type="CDD" id="cd01283">
    <property type="entry name" value="cytidine_deaminase"/>
    <property type="match status" value="1"/>
</dbReference>
<evidence type="ECO:0000259" key="13">
    <source>
        <dbReference type="PROSITE" id="PS51747"/>
    </source>
</evidence>
<evidence type="ECO:0000313" key="15">
    <source>
        <dbReference type="Proteomes" id="UP001595444"/>
    </source>
</evidence>
<evidence type="ECO:0000256" key="2">
    <source>
        <dbReference type="ARBA" id="ARBA00003949"/>
    </source>
</evidence>
<organism evidence="14 15">
    <name type="scientific">Kordiimonas pumila</name>
    <dbReference type="NCBI Taxonomy" id="2161677"/>
    <lineage>
        <taxon>Bacteria</taxon>
        <taxon>Pseudomonadati</taxon>
        <taxon>Pseudomonadota</taxon>
        <taxon>Alphaproteobacteria</taxon>
        <taxon>Kordiimonadales</taxon>
        <taxon>Kordiimonadaceae</taxon>
        <taxon>Kordiimonas</taxon>
    </lineage>
</organism>
<dbReference type="InterPro" id="IPR006262">
    <property type="entry name" value="Cyt_deam_tetra"/>
</dbReference>
<dbReference type="Gene3D" id="3.40.140.10">
    <property type="entry name" value="Cytidine Deaminase, domain 2"/>
    <property type="match status" value="1"/>
</dbReference>
<dbReference type="EC" id="3.5.4.5" evidence="4 12"/>
<accession>A0ABV7D8G2</accession>
<feature type="domain" description="CMP/dCMP-type deaminase" evidence="13">
    <location>
        <begin position="2"/>
        <end position="131"/>
    </location>
</feature>
<comment type="similarity">
    <text evidence="3 12">Belongs to the cytidine and deoxycytidylate deaminase family.</text>
</comment>
<evidence type="ECO:0000256" key="1">
    <source>
        <dbReference type="ARBA" id="ARBA00001947"/>
    </source>
</evidence>
<comment type="function">
    <text evidence="2 12">This enzyme scavenges exogenous and endogenous cytidine and 2'-deoxycytidine for UMP synthesis.</text>
</comment>
<evidence type="ECO:0000256" key="11">
    <source>
        <dbReference type="ARBA" id="ARBA00049558"/>
    </source>
</evidence>
<name>A0ABV7D8G2_9PROT</name>
<evidence type="ECO:0000256" key="3">
    <source>
        <dbReference type="ARBA" id="ARBA00006576"/>
    </source>
</evidence>
<evidence type="ECO:0000256" key="8">
    <source>
        <dbReference type="ARBA" id="ARBA00022833"/>
    </source>
</evidence>
<dbReference type="PANTHER" id="PTHR11644">
    <property type="entry name" value="CYTIDINE DEAMINASE"/>
    <property type="match status" value="1"/>
</dbReference>
<dbReference type="PANTHER" id="PTHR11644:SF2">
    <property type="entry name" value="CYTIDINE DEAMINASE"/>
    <property type="match status" value="1"/>
</dbReference>
<dbReference type="Pfam" id="PF00383">
    <property type="entry name" value="dCMP_cyt_deam_1"/>
    <property type="match status" value="1"/>
</dbReference>
<evidence type="ECO:0000256" key="6">
    <source>
        <dbReference type="ARBA" id="ARBA00022723"/>
    </source>
</evidence>
<dbReference type="InterPro" id="IPR050202">
    <property type="entry name" value="Cyt/Deoxycyt_deaminase"/>
</dbReference>
<evidence type="ECO:0000256" key="9">
    <source>
        <dbReference type="ARBA" id="ARBA00032005"/>
    </source>
</evidence>
<dbReference type="InterPro" id="IPR016192">
    <property type="entry name" value="APOBEC/CMP_deaminase_Zn-bd"/>
</dbReference>
<keyword evidence="15" id="KW-1185">Reference proteome</keyword>
<proteinExistence type="inferred from homology"/>
<dbReference type="NCBIfam" id="TIGR01354">
    <property type="entry name" value="cyt_deam_tetra"/>
    <property type="match status" value="1"/>
</dbReference>
<dbReference type="Proteomes" id="UP001595444">
    <property type="component" value="Unassembled WGS sequence"/>
</dbReference>
<gene>
    <name evidence="14" type="ORF">ACFOKA_16535</name>
</gene>
<keyword evidence="7 12" id="KW-0378">Hydrolase</keyword>
<evidence type="ECO:0000256" key="10">
    <source>
        <dbReference type="ARBA" id="ARBA00049252"/>
    </source>
</evidence>
<dbReference type="PROSITE" id="PS00903">
    <property type="entry name" value="CYT_DCMP_DEAMINASES_1"/>
    <property type="match status" value="1"/>
</dbReference>
<comment type="catalytic activity">
    <reaction evidence="10 12">
        <text>2'-deoxycytidine + H2O + H(+) = 2'-deoxyuridine + NH4(+)</text>
        <dbReference type="Rhea" id="RHEA:13433"/>
        <dbReference type="ChEBI" id="CHEBI:15377"/>
        <dbReference type="ChEBI" id="CHEBI:15378"/>
        <dbReference type="ChEBI" id="CHEBI:15698"/>
        <dbReference type="ChEBI" id="CHEBI:16450"/>
        <dbReference type="ChEBI" id="CHEBI:28938"/>
        <dbReference type="EC" id="3.5.4.5"/>
    </reaction>
</comment>
<dbReference type="PROSITE" id="PS51747">
    <property type="entry name" value="CYT_DCMP_DEAMINASES_2"/>
    <property type="match status" value="1"/>
</dbReference>
<sequence>MNKTEALIKAACKAQLNAYTPYSSHPVGAALCTADGAIYAGCNVENAAYPLGMCAEAAAISAMVAGGGRTVEHIIIVGPGSHTCTPCGGCRQKIREFTSTKGTTITVCDSKGEVLMSTTLDTLLPYSFGPENLSESSDG</sequence>
<evidence type="ECO:0000313" key="14">
    <source>
        <dbReference type="EMBL" id="MFC3053508.1"/>
    </source>
</evidence>
<evidence type="ECO:0000256" key="12">
    <source>
        <dbReference type="RuleBase" id="RU364006"/>
    </source>
</evidence>
<dbReference type="RefSeq" id="WP_194215799.1">
    <property type="nucleotide sequence ID" value="NZ_CP061205.1"/>
</dbReference>
<dbReference type="InterPro" id="IPR016193">
    <property type="entry name" value="Cytidine_deaminase-like"/>
</dbReference>
<evidence type="ECO:0000256" key="4">
    <source>
        <dbReference type="ARBA" id="ARBA00012783"/>
    </source>
</evidence>
<dbReference type="EMBL" id="JBHRSL010000027">
    <property type="protein sequence ID" value="MFC3053508.1"/>
    <property type="molecule type" value="Genomic_DNA"/>
</dbReference>
<comment type="caution">
    <text evidence="14">The sequence shown here is derived from an EMBL/GenBank/DDBJ whole genome shotgun (WGS) entry which is preliminary data.</text>
</comment>
<comment type="cofactor">
    <cofactor evidence="1 12">
        <name>Zn(2+)</name>
        <dbReference type="ChEBI" id="CHEBI:29105"/>
    </cofactor>
</comment>
<keyword evidence="6 12" id="KW-0479">Metal-binding</keyword>
<protein>
    <recommendedName>
        <fullName evidence="5 12">Cytidine deaminase</fullName>
        <ecNumber evidence="4 12">3.5.4.5</ecNumber>
    </recommendedName>
    <alternativeName>
        <fullName evidence="9 12">Cytidine aminohydrolase</fullName>
    </alternativeName>
</protein>
<dbReference type="NCBIfam" id="NF004064">
    <property type="entry name" value="PRK05578.1"/>
    <property type="match status" value="1"/>
</dbReference>
<dbReference type="GO" id="GO:0004126">
    <property type="term" value="F:cytidine deaminase activity"/>
    <property type="evidence" value="ECO:0007669"/>
    <property type="project" value="UniProtKB-EC"/>
</dbReference>
<dbReference type="SUPFAM" id="SSF53927">
    <property type="entry name" value="Cytidine deaminase-like"/>
    <property type="match status" value="1"/>
</dbReference>
<evidence type="ECO:0000256" key="7">
    <source>
        <dbReference type="ARBA" id="ARBA00022801"/>
    </source>
</evidence>